<dbReference type="AlphaFoldDB" id="A0A5B9E5K2"/>
<dbReference type="Proteomes" id="UP000321820">
    <property type="component" value="Chromosome"/>
</dbReference>
<accession>A0A5B9E5K2</accession>
<organism evidence="1 2">
    <name type="scientific">Terriglobus albidus</name>
    <dbReference type="NCBI Taxonomy" id="1592106"/>
    <lineage>
        <taxon>Bacteria</taxon>
        <taxon>Pseudomonadati</taxon>
        <taxon>Acidobacteriota</taxon>
        <taxon>Terriglobia</taxon>
        <taxon>Terriglobales</taxon>
        <taxon>Acidobacteriaceae</taxon>
        <taxon>Terriglobus</taxon>
    </lineage>
</organism>
<keyword evidence="2" id="KW-1185">Reference proteome</keyword>
<evidence type="ECO:0000313" key="2">
    <source>
        <dbReference type="Proteomes" id="UP000321820"/>
    </source>
</evidence>
<name>A0A5B9E5K2_9BACT</name>
<gene>
    <name evidence="1" type="ORF">FTW19_01835</name>
</gene>
<protein>
    <submittedName>
        <fullName evidence="1">Uncharacterized protein</fullName>
    </submittedName>
</protein>
<evidence type="ECO:0000313" key="1">
    <source>
        <dbReference type="EMBL" id="QEE26854.1"/>
    </source>
</evidence>
<dbReference type="KEGG" id="talb:FTW19_01835"/>
<proteinExistence type="predicted"/>
<dbReference type="OrthoDB" id="115464at2"/>
<reference evidence="1 2" key="1">
    <citation type="submission" date="2019-08" db="EMBL/GenBank/DDBJ databases">
        <title>Complete genome sequence of Terriglobus albidus strain ORNL.</title>
        <authorList>
            <person name="Podar M."/>
        </authorList>
    </citation>
    <scope>NUCLEOTIDE SEQUENCE [LARGE SCALE GENOMIC DNA]</scope>
    <source>
        <strain evidence="1 2">ORNL</strain>
    </source>
</reference>
<sequence>MKPQWEIEQLPIVDRGPEELSALRIECRFPLSEEERADLIEVLSGCQRWMERQQNKLLRREILIQMTQLSRPGGATLLSRNSSKWIPSLAMGVWPDREPPRSMTKRDFTHRLPGQKFPTLSHEVRRILAKDEDARQDVEEQMAGSGALLEIVASEGWAEREARQISTWLKGKIDDDVYRSYPFYVPLLDAETLIRLSKNERDACLAGVDLYLREDPDDESIFLVVRTSFEKAREMIDSSMKVAMR</sequence>
<dbReference type="RefSeq" id="WP_147646020.1">
    <property type="nucleotide sequence ID" value="NZ_CP042806.1"/>
</dbReference>
<dbReference type="EMBL" id="CP042806">
    <property type="protein sequence ID" value="QEE26854.1"/>
    <property type="molecule type" value="Genomic_DNA"/>
</dbReference>